<dbReference type="UniPathway" id="UPA00378"/>
<feature type="domain" description="ALG11 mannosyltransferase N-terminal" evidence="14">
    <location>
        <begin position="132"/>
        <end position="339"/>
    </location>
</feature>
<dbReference type="KEGG" id="cot:CORT_0F02300"/>
<evidence type="ECO:0000256" key="12">
    <source>
        <dbReference type="RuleBase" id="RU367051"/>
    </source>
</evidence>
<comment type="pathway">
    <text evidence="2 12">Protein modification; protein glycosylation.</text>
</comment>
<keyword evidence="10 12" id="KW-0472">Membrane</keyword>
<evidence type="ECO:0000256" key="2">
    <source>
        <dbReference type="ARBA" id="ARBA00004922"/>
    </source>
</evidence>
<dbReference type="PANTHER" id="PTHR45919">
    <property type="entry name" value="GDP-MAN:MAN(3)GLCNAC(2)-PP-DOL ALPHA-1,2-MANNOSYLTRANSFERASE"/>
    <property type="match status" value="1"/>
</dbReference>
<dbReference type="Pfam" id="PF00534">
    <property type="entry name" value="Glycos_transf_1"/>
    <property type="match status" value="1"/>
</dbReference>
<keyword evidence="6 12" id="KW-0808">Transferase</keyword>
<dbReference type="OrthoDB" id="2276068at2759"/>
<evidence type="ECO:0000259" key="14">
    <source>
        <dbReference type="Pfam" id="PF15924"/>
    </source>
</evidence>
<keyword evidence="5 12" id="KW-0328">Glycosyltransferase</keyword>
<dbReference type="HOGENOM" id="CLU_017896_1_1_1"/>
<gene>
    <name evidence="15" type="ORF">CORT_0F02300</name>
</gene>
<comment type="subcellular location">
    <subcellularLocation>
        <location evidence="1">Endoplasmic reticulum membrane</location>
        <topology evidence="1">Single-pass membrane protein</topology>
    </subcellularLocation>
</comment>
<comment type="similarity">
    <text evidence="12">Belongs to the glycosyltransferase group 1 family. Glycosyltransferase 4 subfamily.</text>
</comment>
<sequence>MVRRFDKRSQLQFNQYPATTLIMWFILGVLLVIYFIHQVFNSILPHYFLVPSQKWQDSILKVVNYEKPIYLKVSHKRSSFRRRLVLASEIPSFYTNFINNKLKISPQDIANKDEFMQEMRRRDVNDPKRRLLYGFFHPYANNGGGGEKVLWEAVKATLDQNEKNICVIYTTNVDAEPLSILRKARDKFQVEDLDHKRILFIYLRRFGKFIDSSYWKRLTIVGQLFGTFLLSLEAAFELSPDVWVDTMGLPGSYFVASIVLRIPIIAYVHYPILQENMFNKLKYNYISDIKKVRNKPDVFSFVKFLYWSCLYWVYVYIGSYVDVTLANGSWTFNHMQKIWTYNRALGNEVDILYPPCGTEYLVNEKAENGTRTNKLLYLAQFRPEKRHILVLKEYQQFLLNNYPNITFPRAEVPTLLFAGSCRTKDDTATLEFLQQEVKTLELDKFVEFAVDCSYDEIVKYLSTCKFGLNAMWNEHFGIGVVEYVARGCIPIVHASAGPLLDIVTGERFKDWYNTTGFFFKSFADPDFDPSLQTTKDNKEKYLVFEVNGEKMEFPTLEQLLSTIFVTDRSLISDEAMGRMRTTGQQLVVDKFSNKMFEDKWKRHIEKVEALEKEYRVERRGKLESVY</sequence>
<name>H8X8I0_CANO9</name>
<evidence type="ECO:0000259" key="13">
    <source>
        <dbReference type="Pfam" id="PF00534"/>
    </source>
</evidence>
<evidence type="ECO:0000256" key="9">
    <source>
        <dbReference type="ARBA" id="ARBA00022989"/>
    </source>
</evidence>
<comment type="function">
    <text evidence="12">GDP-Man:Man(3)GlcNAc(2)-PP-Dol alpha-1,2-mannosyltransferase that operates in the biosynthetic pathway of dolichol-linked oligosaccharides, the glycan precursors employed in protein asparagine (N)-glycosylation. The assembly of dolichol-linked oligosaccharides begins on the cytosolic side of the endoplasmic reticulum membrane and finishes in its lumen. The sequential addition of sugars to dolichol pyrophosphate produces dolichol-linked oligosaccharides containing fourteen sugars, including two GlcNAcs, nine mannoses and three glucoses. Once assembled, the oligosaccharide is transferred from the lipid to nascent proteins by oligosaccharyltransferases. Catalyzes, on the cytoplasmic face of the endoplasmic reticulum, the addition of the fourth and fifth mannose residues to the dolichol-linked oligosaccharide chain, to produce Man(5)GlcNAc(2)-PP-dolichol core oligosaccharide.</text>
</comment>
<feature type="transmembrane region" description="Helical" evidence="12">
    <location>
        <begin position="298"/>
        <end position="317"/>
    </location>
</feature>
<keyword evidence="16" id="KW-1185">Reference proteome</keyword>
<reference evidence="15 16" key="1">
    <citation type="journal article" date="2012" name="PLoS ONE">
        <title>Sequence and analysis of the genome of the pathogenic yeast Candida orthopsilosis.</title>
        <authorList>
            <person name="Riccombeni A."/>
            <person name="Vidanes G."/>
            <person name="Proux-Wera E."/>
            <person name="Wolfe K.H."/>
            <person name="Butler G."/>
        </authorList>
    </citation>
    <scope>NUCLEOTIDE SEQUENCE [LARGE SCALE GENOMIC DNA]</scope>
    <source>
        <strain evidence="15 16">Co 90-125</strain>
    </source>
</reference>
<evidence type="ECO:0000256" key="4">
    <source>
        <dbReference type="ARBA" id="ARBA00022018"/>
    </source>
</evidence>
<evidence type="ECO:0000256" key="5">
    <source>
        <dbReference type="ARBA" id="ARBA00022676"/>
    </source>
</evidence>
<dbReference type="Pfam" id="PF15924">
    <property type="entry name" value="ALG11_N"/>
    <property type="match status" value="1"/>
</dbReference>
<keyword evidence="9 12" id="KW-1133">Transmembrane helix</keyword>
<dbReference type="eggNOG" id="KOG1387">
    <property type="taxonomic scope" value="Eukaryota"/>
</dbReference>
<dbReference type="InterPro" id="IPR038013">
    <property type="entry name" value="ALG11"/>
</dbReference>
<evidence type="ECO:0000256" key="11">
    <source>
        <dbReference type="ARBA" id="ARBA00045065"/>
    </source>
</evidence>
<dbReference type="InterPro" id="IPR001296">
    <property type="entry name" value="Glyco_trans_1"/>
</dbReference>
<organism evidence="15 16">
    <name type="scientific">Candida orthopsilosis (strain 90-125)</name>
    <name type="common">Yeast</name>
    <dbReference type="NCBI Taxonomy" id="1136231"/>
    <lineage>
        <taxon>Eukaryota</taxon>
        <taxon>Fungi</taxon>
        <taxon>Dikarya</taxon>
        <taxon>Ascomycota</taxon>
        <taxon>Saccharomycotina</taxon>
        <taxon>Pichiomycetes</taxon>
        <taxon>Debaryomycetaceae</taxon>
        <taxon>Candida/Lodderomyces clade</taxon>
        <taxon>Candida</taxon>
    </lineage>
</organism>
<dbReference type="GO" id="GO:0005789">
    <property type="term" value="C:endoplasmic reticulum membrane"/>
    <property type="evidence" value="ECO:0007669"/>
    <property type="project" value="UniProtKB-SubCell"/>
</dbReference>
<dbReference type="EMBL" id="HE681724">
    <property type="protein sequence ID" value="CCG24455.1"/>
    <property type="molecule type" value="Genomic_DNA"/>
</dbReference>
<feature type="transmembrane region" description="Helical" evidence="12">
    <location>
        <begin position="16"/>
        <end position="36"/>
    </location>
</feature>
<feature type="transmembrane region" description="Helical" evidence="12">
    <location>
        <begin position="252"/>
        <end position="273"/>
    </location>
</feature>
<feature type="transmembrane region" description="Helical" evidence="12">
    <location>
        <begin position="214"/>
        <end position="232"/>
    </location>
</feature>
<keyword evidence="8 12" id="KW-0256">Endoplasmic reticulum</keyword>
<keyword evidence="7 12" id="KW-0812">Transmembrane</keyword>
<dbReference type="CDD" id="cd03806">
    <property type="entry name" value="GT4_ALG11-like"/>
    <property type="match status" value="1"/>
</dbReference>
<evidence type="ECO:0000256" key="8">
    <source>
        <dbReference type="ARBA" id="ARBA00022824"/>
    </source>
</evidence>
<evidence type="ECO:0000256" key="10">
    <source>
        <dbReference type="ARBA" id="ARBA00023136"/>
    </source>
</evidence>
<dbReference type="EC" id="2.4.1.131" evidence="3 12"/>
<dbReference type="RefSeq" id="XP_003870584.1">
    <property type="nucleotide sequence ID" value="XM_003870535.1"/>
</dbReference>
<accession>H8X8I0</accession>
<dbReference type="PANTHER" id="PTHR45919:SF1">
    <property type="entry name" value="GDP-MAN:MAN(3)GLCNAC(2)-PP-DOL ALPHA-1,2-MANNOSYLTRANSFERASE"/>
    <property type="match status" value="1"/>
</dbReference>
<protein>
    <recommendedName>
        <fullName evidence="4 12">GDP-Man:Man(3)GlcNAc(2)-PP-Dol alpha-1,2-mannosyltransferase</fullName>
        <ecNumber evidence="3 12">2.4.1.131</ecNumber>
    </recommendedName>
</protein>
<evidence type="ECO:0000256" key="7">
    <source>
        <dbReference type="ARBA" id="ARBA00022692"/>
    </source>
</evidence>
<evidence type="ECO:0000313" key="15">
    <source>
        <dbReference type="EMBL" id="CCG24455.1"/>
    </source>
</evidence>
<dbReference type="SUPFAM" id="SSF53756">
    <property type="entry name" value="UDP-Glycosyltransferase/glycogen phosphorylase"/>
    <property type="match status" value="1"/>
</dbReference>
<dbReference type="Gene3D" id="3.40.50.2000">
    <property type="entry name" value="Glycogen Phosphorylase B"/>
    <property type="match status" value="1"/>
</dbReference>
<comment type="catalytic activity">
    <reaction evidence="11 12">
        <text>an alpha-D-Man-(1-&gt;3)-[alpha-D-Man-(1-&gt;6)]-beta-D-Man-(1-&gt;4)-beta-D-GlcNAc-(1-&gt;4)-alpha-D-GlcNAc-diphospho-di-trans,poly-cis-dolichol + 2 GDP-alpha-D-mannose = an alpha-D-Man-(1-&gt;2)-alpha-D-Man-(1-&gt;2)-alpha-D-Man-(1-&gt;3)-[alpha-D-Man-(1-&gt;6)]-beta-D-Man-(1-&gt;4)-beta-D-GlcNAc-(1-&gt;4)-alpha-D-GlcNAc-diphospho-di-trans,poly-cis-dolichol + 2 GDP + 2 H(+)</text>
        <dbReference type="Rhea" id="RHEA:29523"/>
        <dbReference type="Rhea" id="RHEA-COMP:19515"/>
        <dbReference type="Rhea" id="RHEA-COMP:19516"/>
        <dbReference type="ChEBI" id="CHEBI:15378"/>
        <dbReference type="ChEBI" id="CHEBI:57527"/>
        <dbReference type="ChEBI" id="CHEBI:58189"/>
        <dbReference type="ChEBI" id="CHEBI:132511"/>
        <dbReference type="ChEBI" id="CHEBI:132515"/>
        <dbReference type="EC" id="2.4.1.131"/>
    </reaction>
    <physiologicalReaction direction="left-to-right" evidence="11 12">
        <dbReference type="Rhea" id="RHEA:29524"/>
    </physiologicalReaction>
</comment>
<evidence type="ECO:0000256" key="6">
    <source>
        <dbReference type="ARBA" id="ARBA00022679"/>
    </source>
</evidence>
<dbReference type="GO" id="GO:0006487">
    <property type="term" value="P:protein N-linked glycosylation"/>
    <property type="evidence" value="ECO:0007669"/>
    <property type="project" value="TreeGrafter"/>
</dbReference>
<dbReference type="GeneID" id="14541413"/>
<dbReference type="InterPro" id="IPR031814">
    <property type="entry name" value="ALG11_N"/>
</dbReference>
<dbReference type="Proteomes" id="UP000005018">
    <property type="component" value="Chromosome 6"/>
</dbReference>
<evidence type="ECO:0000256" key="1">
    <source>
        <dbReference type="ARBA" id="ARBA00004389"/>
    </source>
</evidence>
<feature type="domain" description="Glycosyl transferase family 1" evidence="13">
    <location>
        <begin position="368"/>
        <end position="549"/>
    </location>
</feature>
<dbReference type="GO" id="GO:0004377">
    <property type="term" value="F:GDP-Man:Man(3)GlcNAc(2)-PP-Dol alpha-1,2-mannosyltransferase activity"/>
    <property type="evidence" value="ECO:0007669"/>
    <property type="project" value="UniProtKB-UniRule"/>
</dbReference>
<dbReference type="AlphaFoldDB" id="H8X8I0"/>
<evidence type="ECO:0000256" key="3">
    <source>
        <dbReference type="ARBA" id="ARBA00012645"/>
    </source>
</evidence>
<proteinExistence type="inferred from homology"/>
<evidence type="ECO:0000313" key="16">
    <source>
        <dbReference type="Proteomes" id="UP000005018"/>
    </source>
</evidence>